<feature type="region of interest" description="Disordered" evidence="1">
    <location>
        <begin position="295"/>
        <end position="336"/>
    </location>
</feature>
<dbReference type="KEGG" id="dpte:113796625"/>
<feature type="region of interest" description="Disordered" evidence="1">
    <location>
        <begin position="349"/>
        <end position="381"/>
    </location>
</feature>
<feature type="compositionally biased region" description="Low complexity" evidence="1">
    <location>
        <begin position="489"/>
        <end position="499"/>
    </location>
</feature>
<feature type="region of interest" description="Disordered" evidence="1">
    <location>
        <begin position="396"/>
        <end position="432"/>
    </location>
</feature>
<sequence>MGHTERERKRTRGRRRRERRKPPTPPPPKRVASDAPTAIIAPEDYEHIYSAKKQPNKTIKMRAAKGGGQQPNLAKVPSDAPTAIIAPEDYEHIYCATKKQPKVTNDNNADLKIRSDDPTALIAPEDYAHIYSNRKKLIPGKVGFGAQPAAATPPAPLQIRSDDPTALIAPDDYEHIFSKRKEAVKKIQPPRGLPPRTKQSPTRMMEQMRQNMPAPEEYQQFYKVAKNVVENLKIDSDTPTALIAPEDYEHIFKRTQVQTKRAPPKQQQKNVEQLDFPSDAPTALIAPDDYEHIYKRQPKEQTKTITRKQQRPRTQFQQQQQRTKLEIPSDAPTALIAPDDYEHIYKRQPKEQTKPTTRKQHHPRTQFQQQRTKLEIPSDAPTALIAPDDYEHIYKRQEKEQTPKKQRTPKRRQTPEQMKRSPPKSPKLQSQYQPQLIQDGKLMIDINDPGQLLQLLRMIQTLQKSLNISDQPEPQSEQQPEPSVNPFEDLPNNYAYDNNDPYDEQSTRRKYSRKR</sequence>
<protein>
    <submittedName>
        <fullName evidence="3">Uncharacterized protein LOC113796625</fullName>
    </submittedName>
</protein>
<name>A0A6P6YBI1_DERPT</name>
<feature type="region of interest" description="Disordered" evidence="1">
    <location>
        <begin position="257"/>
        <end position="283"/>
    </location>
</feature>
<dbReference type="AlphaFoldDB" id="A0A6P6YBI1"/>
<dbReference type="RefSeq" id="XP_027202732.1">
    <property type="nucleotide sequence ID" value="XM_027346931.1"/>
</dbReference>
<dbReference type="OMA" id="DNPAIFI"/>
<dbReference type="OrthoDB" id="6515389at2759"/>
<gene>
    <name evidence="3" type="primary">LOC113796625</name>
</gene>
<feature type="region of interest" description="Disordered" evidence="1">
    <location>
        <begin position="468"/>
        <end position="515"/>
    </location>
</feature>
<feature type="compositionally biased region" description="Basic residues" evidence="1">
    <location>
        <begin position="9"/>
        <end position="22"/>
    </location>
</feature>
<dbReference type="InParanoid" id="A0A6P6YBI1"/>
<evidence type="ECO:0000313" key="3">
    <source>
        <dbReference type="RefSeq" id="XP_027202732.1"/>
    </source>
</evidence>
<feature type="compositionally biased region" description="Low complexity" evidence="1">
    <location>
        <begin position="471"/>
        <end position="482"/>
    </location>
</feature>
<evidence type="ECO:0000256" key="1">
    <source>
        <dbReference type="SAM" id="MobiDB-lite"/>
    </source>
</evidence>
<evidence type="ECO:0000313" key="2">
    <source>
        <dbReference type="Proteomes" id="UP000515146"/>
    </source>
</evidence>
<keyword evidence="2" id="KW-1185">Reference proteome</keyword>
<organism evidence="2 3">
    <name type="scientific">Dermatophagoides pteronyssinus</name>
    <name type="common">European house dust mite</name>
    <dbReference type="NCBI Taxonomy" id="6956"/>
    <lineage>
        <taxon>Eukaryota</taxon>
        <taxon>Metazoa</taxon>
        <taxon>Ecdysozoa</taxon>
        <taxon>Arthropoda</taxon>
        <taxon>Chelicerata</taxon>
        <taxon>Arachnida</taxon>
        <taxon>Acari</taxon>
        <taxon>Acariformes</taxon>
        <taxon>Sarcoptiformes</taxon>
        <taxon>Astigmata</taxon>
        <taxon>Psoroptidia</taxon>
        <taxon>Analgoidea</taxon>
        <taxon>Pyroglyphidae</taxon>
        <taxon>Dermatophagoidinae</taxon>
        <taxon>Dermatophagoides</taxon>
    </lineage>
</organism>
<reference evidence="3" key="1">
    <citation type="submission" date="2025-08" db="UniProtKB">
        <authorList>
            <consortium name="RefSeq"/>
        </authorList>
    </citation>
    <scope>IDENTIFICATION</scope>
    <source>
        <strain evidence="3">Airmid</strain>
    </source>
</reference>
<dbReference type="Proteomes" id="UP000515146">
    <property type="component" value="Unplaced"/>
</dbReference>
<feature type="compositionally biased region" description="Polar residues" evidence="1">
    <location>
        <begin position="257"/>
        <end position="271"/>
    </location>
</feature>
<feature type="region of interest" description="Disordered" evidence="1">
    <location>
        <begin position="1"/>
        <end position="36"/>
    </location>
</feature>
<accession>A0A6P6YBI1</accession>
<proteinExistence type="predicted"/>
<feature type="compositionally biased region" description="Low complexity" evidence="1">
    <location>
        <begin position="312"/>
        <end position="322"/>
    </location>
</feature>